<protein>
    <submittedName>
        <fullName evidence="1">Uncharacterized protein</fullName>
    </submittedName>
</protein>
<dbReference type="EMBL" id="JXTB01000411">
    <property type="protein sequence ID" value="PON41625.1"/>
    <property type="molecule type" value="Genomic_DNA"/>
</dbReference>
<dbReference type="AlphaFoldDB" id="A0A2P5AYK0"/>
<reference evidence="2" key="1">
    <citation type="submission" date="2016-06" db="EMBL/GenBank/DDBJ databases">
        <title>Parallel loss of symbiosis genes in relatives of nitrogen-fixing non-legume Parasponia.</title>
        <authorList>
            <person name="Van Velzen R."/>
            <person name="Holmer R."/>
            <person name="Bu F."/>
            <person name="Rutten L."/>
            <person name="Van Zeijl A."/>
            <person name="Liu W."/>
            <person name="Santuari L."/>
            <person name="Cao Q."/>
            <person name="Sharma T."/>
            <person name="Shen D."/>
            <person name="Roswanjaya Y."/>
            <person name="Wardhani T."/>
            <person name="Kalhor M.S."/>
            <person name="Jansen J."/>
            <person name="Van den Hoogen J."/>
            <person name="Gungor B."/>
            <person name="Hartog M."/>
            <person name="Hontelez J."/>
            <person name="Verver J."/>
            <person name="Yang W.-C."/>
            <person name="Schijlen E."/>
            <person name="Repin R."/>
            <person name="Schilthuizen M."/>
            <person name="Schranz E."/>
            <person name="Heidstra R."/>
            <person name="Miyata K."/>
            <person name="Fedorova E."/>
            <person name="Kohlen W."/>
            <person name="Bisseling T."/>
            <person name="Smit S."/>
            <person name="Geurts R."/>
        </authorList>
    </citation>
    <scope>NUCLEOTIDE SEQUENCE [LARGE SCALE GENOMIC DNA]</scope>
    <source>
        <strain evidence="2">cv. WU1-14</strain>
    </source>
</reference>
<feature type="non-terminal residue" evidence="1">
    <location>
        <position position="1"/>
    </location>
</feature>
<dbReference type="Proteomes" id="UP000237105">
    <property type="component" value="Unassembled WGS sequence"/>
</dbReference>
<dbReference type="OrthoDB" id="1918246at2759"/>
<organism evidence="1 2">
    <name type="scientific">Parasponia andersonii</name>
    <name type="common">Sponia andersonii</name>
    <dbReference type="NCBI Taxonomy" id="3476"/>
    <lineage>
        <taxon>Eukaryota</taxon>
        <taxon>Viridiplantae</taxon>
        <taxon>Streptophyta</taxon>
        <taxon>Embryophyta</taxon>
        <taxon>Tracheophyta</taxon>
        <taxon>Spermatophyta</taxon>
        <taxon>Magnoliopsida</taxon>
        <taxon>eudicotyledons</taxon>
        <taxon>Gunneridae</taxon>
        <taxon>Pentapetalae</taxon>
        <taxon>rosids</taxon>
        <taxon>fabids</taxon>
        <taxon>Rosales</taxon>
        <taxon>Cannabaceae</taxon>
        <taxon>Parasponia</taxon>
    </lineage>
</organism>
<gene>
    <name evidence="1" type="ORF">PanWU01x14_287990</name>
</gene>
<accession>A0A2P5AYK0</accession>
<feature type="non-terminal residue" evidence="1">
    <location>
        <position position="161"/>
    </location>
</feature>
<comment type="caution">
    <text evidence="1">The sequence shown here is derived from an EMBL/GenBank/DDBJ whole genome shotgun (WGS) entry which is preliminary data.</text>
</comment>
<proteinExistence type="predicted"/>
<keyword evidence="2" id="KW-1185">Reference proteome</keyword>
<sequence length="161" mass="18521">DDASKADFKQSIGWDDDIIFIDAEHFDQVYSQHIEKGQTSNEVQIDNEVDASIEQPKNRLDIQDEDYVQSAENYFKDKIEEPFNFLGFNDIGGNEQMPTDGNTDEVEVEGDINSIDDDSTPKFNPSTDMANPRFRLLMEFSNIKILKEAVRQYSIKNSRQI</sequence>
<evidence type="ECO:0000313" key="1">
    <source>
        <dbReference type="EMBL" id="PON41625.1"/>
    </source>
</evidence>
<name>A0A2P5AYK0_PARAD</name>
<evidence type="ECO:0000313" key="2">
    <source>
        <dbReference type="Proteomes" id="UP000237105"/>
    </source>
</evidence>